<feature type="region of interest" description="Disordered" evidence="2">
    <location>
        <begin position="1"/>
        <end position="20"/>
    </location>
</feature>
<dbReference type="PANTHER" id="PTHR47245:SF2">
    <property type="entry name" value="PEPTIDYL-PROLYL CIS-TRANS ISOMERASE HP_0175-RELATED"/>
    <property type="match status" value="1"/>
</dbReference>
<dbReference type="Pfam" id="PF00639">
    <property type="entry name" value="Rotamase"/>
    <property type="match status" value="2"/>
</dbReference>
<comment type="caution">
    <text evidence="4">The sequence shown here is derived from an EMBL/GenBank/DDBJ whole genome shotgun (WGS) entry which is preliminary data.</text>
</comment>
<dbReference type="Proteomes" id="UP000748308">
    <property type="component" value="Unassembled WGS sequence"/>
</dbReference>
<dbReference type="PROSITE" id="PS50198">
    <property type="entry name" value="PPIC_PPIASE_2"/>
    <property type="match status" value="2"/>
</dbReference>
<dbReference type="InterPro" id="IPR046357">
    <property type="entry name" value="PPIase_dom_sf"/>
</dbReference>
<organism evidence="4 5">
    <name type="scientific">Eiseniibacteriota bacterium</name>
    <dbReference type="NCBI Taxonomy" id="2212470"/>
    <lineage>
        <taxon>Bacteria</taxon>
        <taxon>Candidatus Eiseniibacteriota</taxon>
    </lineage>
</organism>
<dbReference type="Pfam" id="PF13624">
    <property type="entry name" value="SurA_N_3"/>
    <property type="match status" value="1"/>
</dbReference>
<feature type="domain" description="PpiC" evidence="3">
    <location>
        <begin position="218"/>
        <end position="311"/>
    </location>
</feature>
<dbReference type="SUPFAM" id="SSF54534">
    <property type="entry name" value="FKBP-like"/>
    <property type="match status" value="2"/>
</dbReference>
<evidence type="ECO:0000313" key="5">
    <source>
        <dbReference type="Proteomes" id="UP000748308"/>
    </source>
</evidence>
<dbReference type="SUPFAM" id="SSF109998">
    <property type="entry name" value="Triger factor/SurA peptide-binding domain-like"/>
    <property type="match status" value="1"/>
</dbReference>
<keyword evidence="1 4" id="KW-0413">Isomerase</keyword>
<evidence type="ECO:0000313" key="4">
    <source>
        <dbReference type="EMBL" id="MBM3316299.1"/>
    </source>
</evidence>
<dbReference type="InterPro" id="IPR000297">
    <property type="entry name" value="PPIase_PpiC"/>
</dbReference>
<dbReference type="Gene3D" id="1.10.4030.10">
    <property type="entry name" value="Porin chaperone SurA, peptide-binding domain"/>
    <property type="match status" value="1"/>
</dbReference>
<accession>A0A937X926</accession>
<keyword evidence="1" id="KW-0697">Rotamase</keyword>
<dbReference type="InterPro" id="IPR027304">
    <property type="entry name" value="Trigger_fact/SurA_dom_sf"/>
</dbReference>
<dbReference type="GO" id="GO:0003755">
    <property type="term" value="F:peptidyl-prolyl cis-trans isomerase activity"/>
    <property type="evidence" value="ECO:0007669"/>
    <property type="project" value="UniProtKB-KW"/>
</dbReference>
<evidence type="ECO:0000256" key="1">
    <source>
        <dbReference type="PROSITE-ProRule" id="PRU00278"/>
    </source>
</evidence>
<reference evidence="4" key="1">
    <citation type="submission" date="2019-03" db="EMBL/GenBank/DDBJ databases">
        <title>Lake Tanganyika Metagenome-Assembled Genomes (MAGs).</title>
        <authorList>
            <person name="Tran P."/>
        </authorList>
    </citation>
    <scope>NUCLEOTIDE SEQUENCE</scope>
    <source>
        <strain evidence="4">M_DeepCast_400m_m2_100</strain>
    </source>
</reference>
<protein>
    <submittedName>
        <fullName evidence="4">Peptidylprolyl isomerase</fullName>
    </submittedName>
</protein>
<sequence>MSNALRRPNRRPGRPAIPGGERACRLRRAGRGMAWAALLLWMPFLGPPGAAIVERIVATVDDEPILLSDVEARVAVELQGLQVAAPDSALLRELRQQVRESLIEQLVLAREAEERQLRVPPEEVAHAVEEAILRNQQILGSPARFREQLQREGVTEEELRQRFAADAQREILAARLVQSELRERVALDPEEIRRYYDEHLAELPEREEAFLLQRIVWLVTPDSTHLARTEALAADVAAQVRAGTLTFPDAARRYSDDPNGREGGDLHRLQRGDLAGRLGQDFETAAFALSPLTVGGPLLSPLGFHLLWVHDRDPQGQWIHLSHVLFRVPVLRADVERARSQAEAVLARARAGEPFDELARRHSSAPEGPQGGFLQAVPLGAMEPPLQQAVLTLDPGGTSGVIELEGAFLILRLIEREPARPFRFEEIEEELVGWVRARKMETLYEEWIVDLLERHHIERRAWE</sequence>
<feature type="domain" description="PpiC" evidence="3">
    <location>
        <begin position="316"/>
        <end position="415"/>
    </location>
</feature>
<evidence type="ECO:0000259" key="3">
    <source>
        <dbReference type="PROSITE" id="PS50198"/>
    </source>
</evidence>
<dbReference type="InterPro" id="IPR050245">
    <property type="entry name" value="PrsA_foldase"/>
</dbReference>
<dbReference type="EMBL" id="VGIY01000005">
    <property type="protein sequence ID" value="MBM3316299.1"/>
    <property type="molecule type" value="Genomic_DNA"/>
</dbReference>
<dbReference type="AlphaFoldDB" id="A0A937X926"/>
<gene>
    <name evidence="4" type="ORF">FJY75_00460</name>
</gene>
<dbReference type="Gene3D" id="3.10.50.40">
    <property type="match status" value="2"/>
</dbReference>
<dbReference type="PANTHER" id="PTHR47245">
    <property type="entry name" value="PEPTIDYLPROLYL ISOMERASE"/>
    <property type="match status" value="1"/>
</dbReference>
<evidence type="ECO:0000256" key="2">
    <source>
        <dbReference type="SAM" id="MobiDB-lite"/>
    </source>
</evidence>
<proteinExistence type="predicted"/>
<name>A0A937X926_UNCEI</name>